<keyword evidence="1" id="KW-0472">Membrane</keyword>
<dbReference type="EMBL" id="LAZR01000029">
    <property type="protein sequence ID" value="KKO02854.1"/>
    <property type="molecule type" value="Genomic_DNA"/>
</dbReference>
<organism evidence="2">
    <name type="scientific">marine sediment metagenome</name>
    <dbReference type="NCBI Taxonomy" id="412755"/>
    <lineage>
        <taxon>unclassified sequences</taxon>
        <taxon>metagenomes</taxon>
        <taxon>ecological metagenomes</taxon>
    </lineage>
</organism>
<evidence type="ECO:0000313" key="2">
    <source>
        <dbReference type="EMBL" id="KKO02854.1"/>
    </source>
</evidence>
<keyword evidence="1" id="KW-0812">Transmembrane</keyword>
<name>A0A0F9YEI4_9ZZZZ</name>
<evidence type="ECO:0000256" key="1">
    <source>
        <dbReference type="SAM" id="Phobius"/>
    </source>
</evidence>
<protein>
    <recommendedName>
        <fullName evidence="3">DUF916 domain-containing protein</fullName>
    </recommendedName>
</protein>
<accession>A0A0F9YEI4</accession>
<comment type="caution">
    <text evidence="2">The sequence shown here is derived from an EMBL/GenBank/DDBJ whole genome shotgun (WGS) entry which is preliminary data.</text>
</comment>
<keyword evidence="1" id="KW-1133">Transmembrane helix</keyword>
<proteinExistence type="predicted"/>
<sequence length="365" mass="40657">MKFWVLIGFFLAIGVMLLPQGAQALTVSPVRVELAADPGANVKGVILLINEQEGTRTFYSSLENFEALGETGTPTFIESAEGLATWIETASQVTIEQGEKKEVPYTIIVPQDADPGGHFAAIFWSTSPPRAEEEGGVSIGVKLGVLILLRVSGEIEEEGGLLEFNAQDKQSFFSSLPITLTYRFQNGGGDRVKPEGEITIKNIFGRISAVLPANESEGNVLPQSIRKFQVTWDITQKEGELNTRQAQKDDEKVGFFGAVKRQWSDFHFGRYTTQLNLNYGAENEKAEAGFSFFVIPWQLLSIILFVVMVVGLLSKIAIKRYNQWIIARAVQMQVPKEINTTKARKKIKTNLRKNKRSQVKRSIKR</sequence>
<gene>
    <name evidence="2" type="ORF">LCGC14_0103040</name>
</gene>
<reference evidence="2" key="1">
    <citation type="journal article" date="2015" name="Nature">
        <title>Complex archaea that bridge the gap between prokaryotes and eukaryotes.</title>
        <authorList>
            <person name="Spang A."/>
            <person name="Saw J.H."/>
            <person name="Jorgensen S.L."/>
            <person name="Zaremba-Niedzwiedzka K."/>
            <person name="Martijn J."/>
            <person name="Lind A.E."/>
            <person name="van Eijk R."/>
            <person name="Schleper C."/>
            <person name="Guy L."/>
            <person name="Ettema T.J."/>
        </authorList>
    </citation>
    <scope>NUCLEOTIDE SEQUENCE</scope>
</reference>
<feature type="transmembrane region" description="Helical" evidence="1">
    <location>
        <begin position="290"/>
        <end position="313"/>
    </location>
</feature>
<dbReference type="AlphaFoldDB" id="A0A0F9YEI4"/>
<evidence type="ECO:0008006" key="3">
    <source>
        <dbReference type="Google" id="ProtNLM"/>
    </source>
</evidence>